<dbReference type="PROSITE" id="PS50887">
    <property type="entry name" value="GGDEF"/>
    <property type="match status" value="1"/>
</dbReference>
<dbReference type="PANTHER" id="PTHR33121:SF79">
    <property type="entry name" value="CYCLIC DI-GMP PHOSPHODIESTERASE PDED-RELATED"/>
    <property type="match status" value="1"/>
</dbReference>
<keyword evidence="1" id="KW-0472">Membrane</keyword>
<dbReference type="RefSeq" id="WP_139075130.1">
    <property type="nucleotide sequence ID" value="NZ_VDFU01000002.1"/>
</dbReference>
<dbReference type="Pfam" id="PF05228">
    <property type="entry name" value="CHASE4"/>
    <property type="match status" value="1"/>
</dbReference>
<gene>
    <name evidence="4" type="ORF">FHG66_02595</name>
</gene>
<dbReference type="Pfam" id="PF00563">
    <property type="entry name" value="EAL"/>
    <property type="match status" value="1"/>
</dbReference>
<dbReference type="EMBL" id="VDFU01000002">
    <property type="protein sequence ID" value="TNC52446.1"/>
    <property type="molecule type" value="Genomic_DNA"/>
</dbReference>
<dbReference type="SUPFAM" id="SSF55073">
    <property type="entry name" value="Nucleotide cyclase"/>
    <property type="match status" value="1"/>
</dbReference>
<dbReference type="CDD" id="cd01949">
    <property type="entry name" value="GGDEF"/>
    <property type="match status" value="1"/>
</dbReference>
<dbReference type="CDD" id="cd01948">
    <property type="entry name" value="EAL"/>
    <property type="match status" value="1"/>
</dbReference>
<feature type="transmembrane region" description="Helical" evidence="1">
    <location>
        <begin position="6"/>
        <end position="29"/>
    </location>
</feature>
<keyword evidence="1" id="KW-1133">Transmembrane helix</keyword>
<dbReference type="InterPro" id="IPR001633">
    <property type="entry name" value="EAL_dom"/>
</dbReference>
<dbReference type="InterPro" id="IPR007892">
    <property type="entry name" value="CHASE4"/>
</dbReference>
<evidence type="ECO:0000256" key="1">
    <source>
        <dbReference type="SAM" id="Phobius"/>
    </source>
</evidence>
<feature type="domain" description="EAL" evidence="2">
    <location>
        <begin position="456"/>
        <end position="705"/>
    </location>
</feature>
<evidence type="ECO:0000313" key="5">
    <source>
        <dbReference type="Proteomes" id="UP000305887"/>
    </source>
</evidence>
<dbReference type="AlphaFoldDB" id="A0A5C4N4B9"/>
<dbReference type="Gene3D" id="3.30.70.270">
    <property type="match status" value="1"/>
</dbReference>
<comment type="caution">
    <text evidence="4">The sequence shown here is derived from an EMBL/GenBank/DDBJ whole genome shotgun (WGS) entry which is preliminary data.</text>
</comment>
<reference evidence="4 5" key="1">
    <citation type="submission" date="2019-06" db="EMBL/GenBank/DDBJ databases">
        <title>YIM 131921 draft genome.</title>
        <authorList>
            <person name="Jiang L."/>
        </authorList>
    </citation>
    <scope>NUCLEOTIDE SEQUENCE [LARGE SCALE GENOMIC DNA]</scope>
    <source>
        <strain evidence="4 5">YIM 131921</strain>
    </source>
</reference>
<name>A0A5C4N4B9_9RHOB</name>
<dbReference type="InterPro" id="IPR050706">
    <property type="entry name" value="Cyclic-di-GMP_PDE-like"/>
</dbReference>
<keyword evidence="5" id="KW-1185">Reference proteome</keyword>
<dbReference type="Proteomes" id="UP000305887">
    <property type="component" value="Unassembled WGS sequence"/>
</dbReference>
<feature type="transmembrane region" description="Helical" evidence="1">
    <location>
        <begin position="250"/>
        <end position="271"/>
    </location>
</feature>
<sequence length="716" mass="77088">MHQLPSRIAAVMAGSILVFVLTIGVSILWMTRALDDQARDHSLHQIRSARANLLSQTRLITLDYAKWEAALPYVQAADLDWIFENIGSSATTGEAIQLAVVWGGPFPGDIGWADDGLVEPRSGLVDQATLDLAERRIAEIAIDSYDGVEFFGWQDGALFVLAVARVEEGTGEGGSAPALDEAARLLLGTRLTDDSLSRLGQDYLLSGLRVLHEMPATQSSLPLLGADGTPVAYLAWDMPRPGTAMLQRMLPPLLFIVLLTSGLTALGMTLVRRNAQHLVVAEYHASVAARTDAMTGLPNRAAFNEALAQPARAGERAVLFLDVNGFKRINDSIGHAAGDQVITDVARRLERLAGPGCILARIAGDEFVFVVTGPAAQPRTERLAQAVDVELGPPFSVLGHQMRLSMAMGYAVQDADGMTGDALVRQADLAMYEAKRHKGRGLVAFSTVIEQASRDASLIEQGLRRALERPGELSLAYQPIVGRDGRLVRAEALARWTSAELGPVPAPRFIAVAEQAGLIVELGRRLFQLVCDDLAAHPGLQVSINISPLQLMAPDFIPSVVGSLQRRGIDPGRIEVELTEAVLVDDPRLAAERLEELHAAGFSTALDDFGTGYSSIGYLKQMGFGSLKIDRSFVAEVERSASAVSVVNGMIMMAHGLGLCVVCEGIENQEELDLLRRLGCDLAQGYHLGRPMHLPRLIEHWLPDGIHEAAVEVAVA</sequence>
<dbReference type="PANTHER" id="PTHR33121">
    <property type="entry name" value="CYCLIC DI-GMP PHOSPHODIESTERASE PDEF"/>
    <property type="match status" value="1"/>
</dbReference>
<dbReference type="InterPro" id="IPR029787">
    <property type="entry name" value="Nucleotide_cyclase"/>
</dbReference>
<accession>A0A5C4N4B9</accession>
<dbReference type="SMART" id="SM00052">
    <property type="entry name" value="EAL"/>
    <property type="match status" value="1"/>
</dbReference>
<dbReference type="InterPro" id="IPR000160">
    <property type="entry name" value="GGDEF_dom"/>
</dbReference>
<dbReference type="PROSITE" id="PS50883">
    <property type="entry name" value="EAL"/>
    <property type="match status" value="1"/>
</dbReference>
<dbReference type="OrthoDB" id="9814202at2"/>
<feature type="domain" description="GGDEF" evidence="3">
    <location>
        <begin position="314"/>
        <end position="448"/>
    </location>
</feature>
<dbReference type="NCBIfam" id="TIGR00254">
    <property type="entry name" value="GGDEF"/>
    <property type="match status" value="1"/>
</dbReference>
<evidence type="ECO:0000259" key="2">
    <source>
        <dbReference type="PROSITE" id="PS50883"/>
    </source>
</evidence>
<dbReference type="InterPro" id="IPR043128">
    <property type="entry name" value="Rev_trsase/Diguanyl_cyclase"/>
</dbReference>
<protein>
    <submittedName>
        <fullName evidence="4">Bifunctional diguanylate cyclase/phosphodiesterase</fullName>
    </submittedName>
</protein>
<dbReference type="Gene3D" id="3.20.20.450">
    <property type="entry name" value="EAL domain"/>
    <property type="match status" value="1"/>
</dbReference>
<dbReference type="GO" id="GO:0071111">
    <property type="term" value="F:cyclic-guanylate-specific phosphodiesterase activity"/>
    <property type="evidence" value="ECO:0007669"/>
    <property type="project" value="InterPro"/>
</dbReference>
<dbReference type="InterPro" id="IPR035919">
    <property type="entry name" value="EAL_sf"/>
</dbReference>
<proteinExistence type="predicted"/>
<organism evidence="4 5">
    <name type="scientific">Rubellimicrobium rubrum</name>
    <dbReference type="NCBI Taxonomy" id="2585369"/>
    <lineage>
        <taxon>Bacteria</taxon>
        <taxon>Pseudomonadati</taxon>
        <taxon>Pseudomonadota</taxon>
        <taxon>Alphaproteobacteria</taxon>
        <taxon>Rhodobacterales</taxon>
        <taxon>Roseobacteraceae</taxon>
        <taxon>Rubellimicrobium</taxon>
    </lineage>
</organism>
<keyword evidence="1" id="KW-0812">Transmembrane</keyword>
<dbReference type="SUPFAM" id="SSF141868">
    <property type="entry name" value="EAL domain-like"/>
    <property type="match status" value="1"/>
</dbReference>
<dbReference type="Pfam" id="PF00990">
    <property type="entry name" value="GGDEF"/>
    <property type="match status" value="1"/>
</dbReference>
<evidence type="ECO:0000313" key="4">
    <source>
        <dbReference type="EMBL" id="TNC52446.1"/>
    </source>
</evidence>
<evidence type="ECO:0000259" key="3">
    <source>
        <dbReference type="PROSITE" id="PS50887"/>
    </source>
</evidence>
<dbReference type="SMART" id="SM00267">
    <property type="entry name" value="GGDEF"/>
    <property type="match status" value="1"/>
</dbReference>